<accession>A0AAV4V5N2</accession>
<comment type="caution">
    <text evidence="1">The sequence shown here is derived from an EMBL/GenBank/DDBJ whole genome shotgun (WGS) entry which is preliminary data.</text>
</comment>
<gene>
    <name evidence="1" type="ORF">CEXT_128701</name>
</gene>
<keyword evidence="2" id="KW-1185">Reference proteome</keyword>
<sequence>MRKEERRKGVHTFRLTGENGMRPNKSLWLLKDGVHCPLFLSFNTYGGIDGKVQTKLRVCLSGHSLNWPITPVLRTLASRRHPHWMTRRRPPSIAWLDTSAQQTVHSDRSCLAVSYTTTYAEKRTQIRRELNKIIKKKK</sequence>
<name>A0AAV4V5N2_CAEEX</name>
<proteinExistence type="predicted"/>
<protein>
    <recommendedName>
        <fullName evidence="3">LAGLIDADG homing endonuclease</fullName>
    </recommendedName>
</protein>
<dbReference type="AlphaFoldDB" id="A0AAV4V5N2"/>
<evidence type="ECO:0008006" key="3">
    <source>
        <dbReference type="Google" id="ProtNLM"/>
    </source>
</evidence>
<evidence type="ECO:0000313" key="2">
    <source>
        <dbReference type="Proteomes" id="UP001054945"/>
    </source>
</evidence>
<dbReference type="EMBL" id="BPLR01013992">
    <property type="protein sequence ID" value="GIY65457.1"/>
    <property type="molecule type" value="Genomic_DNA"/>
</dbReference>
<reference evidence="1 2" key="1">
    <citation type="submission" date="2021-06" db="EMBL/GenBank/DDBJ databases">
        <title>Caerostris extrusa draft genome.</title>
        <authorList>
            <person name="Kono N."/>
            <person name="Arakawa K."/>
        </authorList>
    </citation>
    <scope>NUCLEOTIDE SEQUENCE [LARGE SCALE GENOMIC DNA]</scope>
</reference>
<evidence type="ECO:0000313" key="1">
    <source>
        <dbReference type="EMBL" id="GIY65457.1"/>
    </source>
</evidence>
<organism evidence="1 2">
    <name type="scientific">Caerostris extrusa</name>
    <name type="common">Bark spider</name>
    <name type="synonym">Caerostris bankana</name>
    <dbReference type="NCBI Taxonomy" id="172846"/>
    <lineage>
        <taxon>Eukaryota</taxon>
        <taxon>Metazoa</taxon>
        <taxon>Ecdysozoa</taxon>
        <taxon>Arthropoda</taxon>
        <taxon>Chelicerata</taxon>
        <taxon>Arachnida</taxon>
        <taxon>Araneae</taxon>
        <taxon>Araneomorphae</taxon>
        <taxon>Entelegynae</taxon>
        <taxon>Araneoidea</taxon>
        <taxon>Araneidae</taxon>
        <taxon>Caerostris</taxon>
    </lineage>
</organism>
<dbReference type="Proteomes" id="UP001054945">
    <property type="component" value="Unassembled WGS sequence"/>
</dbReference>